<dbReference type="GO" id="GO:0005524">
    <property type="term" value="F:ATP binding"/>
    <property type="evidence" value="ECO:0007669"/>
    <property type="project" value="UniProtKB-KW"/>
</dbReference>
<dbReference type="InterPro" id="IPR011009">
    <property type="entry name" value="Kinase-like_dom_sf"/>
</dbReference>
<keyword evidence="3" id="KW-0723">Serine/threonine-protein kinase</keyword>
<dbReference type="Gene3D" id="2.30.29.30">
    <property type="entry name" value="Pleckstrin-homology domain (PH domain)/Phosphotyrosine-binding domain (PTB)"/>
    <property type="match status" value="1"/>
</dbReference>
<dbReference type="SUPFAM" id="SSF50729">
    <property type="entry name" value="PH domain-like"/>
    <property type="match status" value="1"/>
</dbReference>
<dbReference type="Pfam" id="PF14593">
    <property type="entry name" value="PH_3"/>
    <property type="match status" value="1"/>
</dbReference>
<dbReference type="Pfam" id="PF00069">
    <property type="entry name" value="Pkinase"/>
    <property type="match status" value="1"/>
</dbReference>
<dbReference type="InterPro" id="IPR008271">
    <property type="entry name" value="Ser/Thr_kinase_AS"/>
</dbReference>
<evidence type="ECO:0000256" key="7">
    <source>
        <dbReference type="ARBA" id="ARBA00022840"/>
    </source>
</evidence>
<evidence type="ECO:0000313" key="9">
    <source>
        <dbReference type="EMBL" id="VDN57012.1"/>
    </source>
</evidence>
<dbReference type="EMBL" id="UYYG01001158">
    <property type="protein sequence ID" value="VDN57012.1"/>
    <property type="molecule type" value="Genomic_DNA"/>
</dbReference>
<keyword evidence="4" id="KW-0808">Transferase</keyword>
<dbReference type="SUPFAM" id="SSF56112">
    <property type="entry name" value="Protein kinase-like (PK-like)"/>
    <property type="match status" value="1"/>
</dbReference>
<name>A0A3P7SSR0_DRAME</name>
<sequence>MEFMHECSIIHRDLKPENILITAKRHIMLSDFGTAKIIGAEVGMTSTIDHKSDRNNSFVGTAEYFSPEALKDWEIGPACDYWALGAIIFQMISGTPPFRGINHYHIFQRIQKLDYSFPSGFPELSKDLVYDPKKRLGSNEMAHNFFSMIEWENLPSMTPPPLKAYVPASAGEPAYHSDFINPEDIEPGFDSATKSRLMGASVKEFLSQLVSFFNLKSHVLLSRAAIEAKQAERQRRLEEQNQNNPYHHIVGERLILKSGLLIKKKGLSYRRRIFLLTEGPHIHYVDEATKEHKGEIPMCKKLRTEGKNFRAFFVHTPYRTYYLFDPAERAMEWCDAIDDLRNRYMDILPETSDPPKSKRYRVLFLDKKRY</sequence>
<evidence type="ECO:0000259" key="8">
    <source>
        <dbReference type="PROSITE" id="PS50011"/>
    </source>
</evidence>
<protein>
    <recommendedName>
        <fullName evidence="2">3-phosphoinositide-dependent protein kinase 1</fullName>
    </recommendedName>
</protein>
<keyword evidence="10" id="KW-1185">Reference proteome</keyword>
<dbReference type="SMART" id="SM00233">
    <property type="entry name" value="PH"/>
    <property type="match status" value="1"/>
</dbReference>
<keyword evidence="5" id="KW-0547">Nucleotide-binding</keyword>
<dbReference type="OrthoDB" id="347657at2759"/>
<dbReference type="PANTHER" id="PTHR24351">
    <property type="entry name" value="RIBOSOMAL PROTEIN S6 KINASE"/>
    <property type="match status" value="1"/>
</dbReference>
<dbReference type="SMART" id="SM00220">
    <property type="entry name" value="S_TKc"/>
    <property type="match status" value="1"/>
</dbReference>
<dbReference type="Gene3D" id="1.10.510.10">
    <property type="entry name" value="Transferase(Phosphotransferase) domain 1"/>
    <property type="match status" value="1"/>
</dbReference>
<dbReference type="InterPro" id="IPR033931">
    <property type="entry name" value="PDK1-typ_PH"/>
</dbReference>
<dbReference type="AlphaFoldDB" id="A0A3P7SSR0"/>
<feature type="domain" description="Protein kinase" evidence="8">
    <location>
        <begin position="1"/>
        <end position="146"/>
    </location>
</feature>
<comment type="similarity">
    <text evidence="1">Belongs to the protein kinase superfamily. AGC Ser/Thr protein kinase family. RAC subfamily.</text>
</comment>
<proteinExistence type="inferred from homology"/>
<dbReference type="PROSITE" id="PS50011">
    <property type="entry name" value="PROTEIN_KINASE_DOM"/>
    <property type="match status" value="1"/>
</dbReference>
<reference evidence="9 10" key="1">
    <citation type="submission" date="2018-11" db="EMBL/GenBank/DDBJ databases">
        <authorList>
            <consortium name="Pathogen Informatics"/>
        </authorList>
    </citation>
    <scope>NUCLEOTIDE SEQUENCE [LARGE SCALE GENOMIC DNA]</scope>
</reference>
<evidence type="ECO:0000256" key="1">
    <source>
        <dbReference type="ARBA" id="ARBA00006935"/>
    </source>
</evidence>
<accession>A0A3P7SSR0</accession>
<evidence type="ECO:0000256" key="3">
    <source>
        <dbReference type="ARBA" id="ARBA00022527"/>
    </source>
</evidence>
<evidence type="ECO:0000256" key="6">
    <source>
        <dbReference type="ARBA" id="ARBA00022777"/>
    </source>
</evidence>
<dbReference type="CDD" id="cd01262">
    <property type="entry name" value="PH_PDK1"/>
    <property type="match status" value="1"/>
</dbReference>
<gene>
    <name evidence="9" type="ORF">DME_LOCUS6985</name>
</gene>
<dbReference type="InterPro" id="IPR000719">
    <property type="entry name" value="Prot_kinase_dom"/>
</dbReference>
<keyword evidence="6" id="KW-0418">Kinase</keyword>
<evidence type="ECO:0000313" key="10">
    <source>
        <dbReference type="Proteomes" id="UP000274756"/>
    </source>
</evidence>
<dbReference type="InterPro" id="IPR001849">
    <property type="entry name" value="PH_domain"/>
</dbReference>
<dbReference type="STRING" id="318479.A0A3P7SSR0"/>
<dbReference type="Proteomes" id="UP000274756">
    <property type="component" value="Unassembled WGS sequence"/>
</dbReference>
<keyword evidence="7" id="KW-0067">ATP-binding</keyword>
<dbReference type="InterPro" id="IPR011993">
    <property type="entry name" value="PH-like_dom_sf"/>
</dbReference>
<dbReference type="GO" id="GO:0004674">
    <property type="term" value="F:protein serine/threonine kinase activity"/>
    <property type="evidence" value="ECO:0007669"/>
    <property type="project" value="UniProtKB-KW"/>
</dbReference>
<evidence type="ECO:0000256" key="4">
    <source>
        <dbReference type="ARBA" id="ARBA00022679"/>
    </source>
</evidence>
<evidence type="ECO:0000256" key="5">
    <source>
        <dbReference type="ARBA" id="ARBA00022741"/>
    </source>
</evidence>
<organism evidence="9 10">
    <name type="scientific">Dracunculus medinensis</name>
    <name type="common">Guinea worm</name>
    <dbReference type="NCBI Taxonomy" id="318479"/>
    <lineage>
        <taxon>Eukaryota</taxon>
        <taxon>Metazoa</taxon>
        <taxon>Ecdysozoa</taxon>
        <taxon>Nematoda</taxon>
        <taxon>Chromadorea</taxon>
        <taxon>Rhabditida</taxon>
        <taxon>Spirurina</taxon>
        <taxon>Dracunculoidea</taxon>
        <taxon>Dracunculidae</taxon>
        <taxon>Dracunculus</taxon>
    </lineage>
</organism>
<evidence type="ECO:0000256" key="2">
    <source>
        <dbReference type="ARBA" id="ARBA00018538"/>
    </source>
</evidence>
<dbReference type="PROSITE" id="PS00108">
    <property type="entry name" value="PROTEIN_KINASE_ST"/>
    <property type="match status" value="1"/>
</dbReference>